<reference evidence="3" key="1">
    <citation type="submission" date="2016-10" db="EMBL/GenBank/DDBJ databases">
        <authorList>
            <person name="Varghese N."/>
            <person name="Submissions S."/>
        </authorList>
    </citation>
    <scope>NUCLEOTIDE SEQUENCE [LARGE SCALE GENOMIC DNA]</scope>
    <source>
        <strain evidence="3">DSM 46136</strain>
    </source>
</reference>
<feature type="signal peptide" evidence="1">
    <location>
        <begin position="1"/>
        <end position="26"/>
    </location>
</feature>
<proteinExistence type="predicted"/>
<accession>A0A1I6X583</accession>
<dbReference type="AlphaFoldDB" id="A0A1I6X583"/>
<evidence type="ECO:0000256" key="1">
    <source>
        <dbReference type="SAM" id="SignalP"/>
    </source>
</evidence>
<dbReference type="Proteomes" id="UP000199546">
    <property type="component" value="Unassembled WGS sequence"/>
</dbReference>
<organism evidence="2 3">
    <name type="scientific">Geodermatophilus amargosae</name>
    <dbReference type="NCBI Taxonomy" id="1296565"/>
    <lineage>
        <taxon>Bacteria</taxon>
        <taxon>Bacillati</taxon>
        <taxon>Actinomycetota</taxon>
        <taxon>Actinomycetes</taxon>
        <taxon>Geodermatophilales</taxon>
        <taxon>Geodermatophilaceae</taxon>
        <taxon>Geodermatophilus</taxon>
    </lineage>
</organism>
<gene>
    <name evidence="2" type="ORF">SAMN05660657_00134</name>
</gene>
<dbReference type="OrthoDB" id="5182686at2"/>
<protein>
    <submittedName>
        <fullName evidence="2">Uncharacterized protein</fullName>
    </submittedName>
</protein>
<feature type="chain" id="PRO_5011728516" evidence="1">
    <location>
        <begin position="27"/>
        <end position="173"/>
    </location>
</feature>
<evidence type="ECO:0000313" key="3">
    <source>
        <dbReference type="Proteomes" id="UP000199546"/>
    </source>
</evidence>
<keyword evidence="1" id="KW-0732">Signal</keyword>
<dbReference type="EMBL" id="FPBA01000001">
    <property type="protein sequence ID" value="SFT33430.1"/>
    <property type="molecule type" value="Genomic_DNA"/>
</dbReference>
<sequence length="173" mass="17913">MKTTRTSLVIAAAAAGLLAATGPAQADPLPTEPQTIQLPGTDTAGDAGYCPFPVTIQYFSNQQVTETTLPNGATEFRFTGHAEAIVTNDDTGESITYNVSGPGTQTVFPDGSFTIDAAGPNLLWTSVENTEPAGVLPLAYTTGRVRLAVDGNGQTTSYRLNGRSTDVCAELAA</sequence>
<evidence type="ECO:0000313" key="2">
    <source>
        <dbReference type="EMBL" id="SFT33430.1"/>
    </source>
</evidence>
<dbReference type="RefSeq" id="WP_093577531.1">
    <property type="nucleotide sequence ID" value="NZ_FPBA01000001.1"/>
</dbReference>
<keyword evidence="3" id="KW-1185">Reference proteome</keyword>
<name>A0A1I6X583_9ACTN</name>